<dbReference type="Proteomes" id="UP000094580">
    <property type="component" value="Unassembled WGS sequence"/>
</dbReference>
<evidence type="ECO:0000313" key="3">
    <source>
        <dbReference type="Proteomes" id="UP000094580"/>
    </source>
</evidence>
<dbReference type="InterPro" id="IPR002514">
    <property type="entry name" value="Transposase_8"/>
</dbReference>
<protein>
    <submittedName>
        <fullName evidence="2">Transposase</fullName>
    </submittedName>
</protein>
<name>A0ABX2ZQ40_9BACI</name>
<evidence type="ECO:0000256" key="1">
    <source>
        <dbReference type="SAM" id="Coils"/>
    </source>
</evidence>
<accession>A0ABX2ZQ40</accession>
<evidence type="ECO:0000313" key="2">
    <source>
        <dbReference type="EMBL" id="ODG90609.1"/>
    </source>
</evidence>
<gene>
    <name evidence="2" type="ORF">BED47_12115</name>
</gene>
<comment type="caution">
    <text evidence="2">The sequence shown here is derived from an EMBL/GenBank/DDBJ whole genome shotgun (WGS) entry which is preliminary data.</text>
</comment>
<dbReference type="PANTHER" id="PTHR33215">
    <property type="entry name" value="PROTEIN DISTAL ANTENNA"/>
    <property type="match status" value="1"/>
</dbReference>
<dbReference type="Gene3D" id="1.10.10.60">
    <property type="entry name" value="Homeodomain-like"/>
    <property type="match status" value="1"/>
</dbReference>
<organism evidence="2 3">
    <name type="scientific">Gottfriedia luciferensis</name>
    <dbReference type="NCBI Taxonomy" id="178774"/>
    <lineage>
        <taxon>Bacteria</taxon>
        <taxon>Bacillati</taxon>
        <taxon>Bacillota</taxon>
        <taxon>Bacilli</taxon>
        <taxon>Bacillales</taxon>
        <taxon>Bacillaceae</taxon>
        <taxon>Gottfriedia</taxon>
    </lineage>
</organism>
<dbReference type="InterPro" id="IPR009057">
    <property type="entry name" value="Homeodomain-like_sf"/>
</dbReference>
<sequence>MSHHDKKFKLQAVKLVVEEGKSAREVARNLEINYSTLTRWVRKYKDSKETSFIGSGNLSPEHKEMSDLEKRIKELEEENAILKKAMHIFAKDPK</sequence>
<dbReference type="InterPro" id="IPR051839">
    <property type="entry name" value="RD_transcriptional_regulator"/>
</dbReference>
<proteinExistence type="predicted"/>
<dbReference type="SUPFAM" id="SSF46689">
    <property type="entry name" value="Homeodomain-like"/>
    <property type="match status" value="1"/>
</dbReference>
<feature type="coiled-coil region" evidence="1">
    <location>
        <begin position="58"/>
        <end position="92"/>
    </location>
</feature>
<dbReference type="EMBL" id="MDKC01000034">
    <property type="protein sequence ID" value="ODG90609.1"/>
    <property type="molecule type" value="Genomic_DNA"/>
</dbReference>
<keyword evidence="1" id="KW-0175">Coiled coil</keyword>
<reference evidence="2 3" key="1">
    <citation type="submission" date="2016-07" db="EMBL/GenBank/DDBJ databases">
        <authorList>
            <person name="Townsley L."/>
            <person name="Shank E.A."/>
        </authorList>
    </citation>
    <scope>NUCLEOTIDE SEQUENCE [LARGE SCALE GENOMIC DNA]</scope>
    <source>
        <strain evidence="2 3">CH01</strain>
    </source>
</reference>
<dbReference type="Pfam" id="PF01527">
    <property type="entry name" value="HTH_Tnp_1"/>
    <property type="match status" value="1"/>
</dbReference>
<keyword evidence="3" id="KW-1185">Reference proteome</keyword>
<dbReference type="PANTHER" id="PTHR33215:SF13">
    <property type="entry name" value="PROTEIN DISTAL ANTENNA"/>
    <property type="match status" value="1"/>
</dbReference>